<sequence length="473" mass="52059">MVIAPPASSPNIQLQPYNHPARGGTADKAPGIFQTLQSPLPFPPHRPMTTAGSKESGLKEVTSCVPRRRRGMTLCHGLRHFRRSRQRTNLRPPRVSASPDSHEWFRFSGVYLNRFHNHATFNYPLFDFDETSSSALGAAGAERLDCSPTTKANRVKYPAGSLPDTRKRESCRTMTLVGGFSRRSPVSTALVFRLSPHFTLIGSREFGVKSRPNLSLAVLQLHMFRTLFRYYGKTAQLARRSDEALVVHVSVARIAPSLLDLGRGVPTGRALLALPQNPFSHPQESRWTEGAAVAQRLETPPLAKAVGSLPRLRESRAGRCLQSAGFLGGLPISPRPCIPALLRTHLASPSSALKTSVPPETLRSFRQELIGGRRSDVISAVSTPVFSGIPRIRLVLLRYDTIRYDTTRRAKASDFDAEVCELRREKDGTLAQPLGGVLDHLTFRPLGLNAWTSNVSRSLKACKGLWPMTAPSS</sequence>
<feature type="region of interest" description="Disordered" evidence="1">
    <location>
        <begin position="38"/>
        <end position="60"/>
    </location>
</feature>
<gene>
    <name evidence="2" type="ORF">PR048_018875</name>
</gene>
<feature type="region of interest" description="Disordered" evidence="1">
    <location>
        <begin position="1"/>
        <end position="25"/>
    </location>
</feature>
<organism evidence="2 3">
    <name type="scientific">Dryococelus australis</name>
    <dbReference type="NCBI Taxonomy" id="614101"/>
    <lineage>
        <taxon>Eukaryota</taxon>
        <taxon>Metazoa</taxon>
        <taxon>Ecdysozoa</taxon>
        <taxon>Arthropoda</taxon>
        <taxon>Hexapoda</taxon>
        <taxon>Insecta</taxon>
        <taxon>Pterygota</taxon>
        <taxon>Neoptera</taxon>
        <taxon>Polyneoptera</taxon>
        <taxon>Phasmatodea</taxon>
        <taxon>Verophasmatodea</taxon>
        <taxon>Anareolatae</taxon>
        <taxon>Phasmatidae</taxon>
        <taxon>Eurycanthinae</taxon>
        <taxon>Dryococelus</taxon>
    </lineage>
</organism>
<reference evidence="2 3" key="1">
    <citation type="submission" date="2023-02" db="EMBL/GenBank/DDBJ databases">
        <title>LHISI_Scaffold_Assembly.</title>
        <authorList>
            <person name="Stuart O.P."/>
            <person name="Cleave R."/>
            <person name="Magrath M.J.L."/>
            <person name="Mikheyev A.S."/>
        </authorList>
    </citation>
    <scope>NUCLEOTIDE SEQUENCE [LARGE SCALE GENOMIC DNA]</scope>
    <source>
        <strain evidence="2">Daus_M_001</strain>
        <tissue evidence="2">Leg muscle</tissue>
    </source>
</reference>
<keyword evidence="3" id="KW-1185">Reference proteome</keyword>
<dbReference type="EMBL" id="JARBHB010000007">
    <property type="protein sequence ID" value="KAJ8878298.1"/>
    <property type="molecule type" value="Genomic_DNA"/>
</dbReference>
<evidence type="ECO:0000313" key="2">
    <source>
        <dbReference type="EMBL" id="KAJ8878298.1"/>
    </source>
</evidence>
<name>A0ABQ9H1Z3_9NEOP</name>
<accession>A0ABQ9H1Z3</accession>
<protein>
    <submittedName>
        <fullName evidence="2">Uncharacterized protein</fullName>
    </submittedName>
</protein>
<evidence type="ECO:0000313" key="3">
    <source>
        <dbReference type="Proteomes" id="UP001159363"/>
    </source>
</evidence>
<comment type="caution">
    <text evidence="2">The sequence shown here is derived from an EMBL/GenBank/DDBJ whole genome shotgun (WGS) entry which is preliminary data.</text>
</comment>
<evidence type="ECO:0000256" key="1">
    <source>
        <dbReference type="SAM" id="MobiDB-lite"/>
    </source>
</evidence>
<dbReference type="Proteomes" id="UP001159363">
    <property type="component" value="Chromosome 6"/>
</dbReference>
<proteinExistence type="predicted"/>